<sequence length="346" mass="37816">MSSRFVNATSILLAMTATMVSLPLATAESICTLSESESCAVENLKPSDDDGSVLIYPGGNTRCAFDDYQDTVTTFSTNSTYFFQAFPNSDLDKSKLMILFQGGGDVHIGNRITEDFESEYEELLGNSQCLGLNYSMHMNGYNNTMAVLDWALQNYPDVDNLVVAGESAGSLAAQMHSAHIAKMWDVDIRGARFSVLSDSYVGVQPEDKPGSGSLSYYGACGNDFDWSDDVAAACAAGTASTTEMVEALLEAEPEGNWLFINSKGDLTQRYFYAVVEDGIEGYPYTDLISEEDFYSNMTAILNAYKTLDFGTNYYPNGIKPNIDTVNYFGSDFSGQYNATCLLKCVR</sequence>
<gene>
    <name evidence="2" type="ORF">G195_009525</name>
</gene>
<evidence type="ECO:0000313" key="3">
    <source>
        <dbReference type="Proteomes" id="UP000702964"/>
    </source>
</evidence>
<evidence type="ECO:0000313" key="2">
    <source>
        <dbReference type="EMBL" id="KAF4317078.1"/>
    </source>
</evidence>
<dbReference type="AlphaFoldDB" id="A0A8J4W1C6"/>
<evidence type="ECO:0008006" key="4">
    <source>
        <dbReference type="Google" id="ProtNLM"/>
    </source>
</evidence>
<feature type="chain" id="PRO_5035175732" description="Alpha/beta hydrolase fold-3 domain-containing protein" evidence="1">
    <location>
        <begin position="28"/>
        <end position="346"/>
    </location>
</feature>
<reference evidence="2" key="1">
    <citation type="journal article" date="2015" name="Genom Data">
        <title>Draft genome sequences of Phytophthora kernoviae and Phytophthora ramorum lineage EU2 from Scotland.</title>
        <authorList>
            <person name="Sambles C."/>
            <person name="Schlenzig A."/>
            <person name="O'Neill P."/>
            <person name="Grant M."/>
            <person name="Studholme D.J."/>
        </authorList>
    </citation>
    <scope>NUCLEOTIDE SEQUENCE</scope>
    <source>
        <strain evidence="2">00238/432</strain>
    </source>
</reference>
<protein>
    <recommendedName>
        <fullName evidence="4">Alpha/beta hydrolase fold-3 domain-containing protein</fullName>
    </recommendedName>
</protein>
<reference evidence="2" key="2">
    <citation type="submission" date="2020-02" db="EMBL/GenBank/DDBJ databases">
        <authorList>
            <person name="Studholme D.J."/>
        </authorList>
    </citation>
    <scope>NUCLEOTIDE SEQUENCE</scope>
    <source>
        <strain evidence="2">00238/432</strain>
    </source>
</reference>
<comment type="caution">
    <text evidence="2">The sequence shown here is derived from an EMBL/GenBank/DDBJ whole genome shotgun (WGS) entry which is preliminary data.</text>
</comment>
<keyword evidence="1" id="KW-0732">Signal</keyword>
<dbReference type="Proteomes" id="UP000702964">
    <property type="component" value="Unassembled WGS sequence"/>
</dbReference>
<proteinExistence type="predicted"/>
<dbReference type="EMBL" id="AOFI03000440">
    <property type="protein sequence ID" value="KAF4317078.1"/>
    <property type="molecule type" value="Genomic_DNA"/>
</dbReference>
<evidence type="ECO:0000256" key="1">
    <source>
        <dbReference type="SAM" id="SignalP"/>
    </source>
</evidence>
<dbReference type="SUPFAM" id="SSF53474">
    <property type="entry name" value="alpha/beta-Hydrolases"/>
    <property type="match status" value="1"/>
</dbReference>
<feature type="signal peptide" evidence="1">
    <location>
        <begin position="1"/>
        <end position="27"/>
    </location>
</feature>
<name>A0A8J4W1C6_9STRA</name>
<dbReference type="InterPro" id="IPR029058">
    <property type="entry name" value="AB_hydrolase_fold"/>
</dbReference>
<organism evidence="2 3">
    <name type="scientific">Phytophthora kernoviae 00238/432</name>
    <dbReference type="NCBI Taxonomy" id="1284355"/>
    <lineage>
        <taxon>Eukaryota</taxon>
        <taxon>Sar</taxon>
        <taxon>Stramenopiles</taxon>
        <taxon>Oomycota</taxon>
        <taxon>Peronosporomycetes</taxon>
        <taxon>Peronosporales</taxon>
        <taxon>Peronosporaceae</taxon>
        <taxon>Phytophthora</taxon>
    </lineage>
</organism>
<accession>A0A8J4W1C6</accession>